<keyword evidence="10" id="KW-1185">Reference proteome</keyword>
<keyword evidence="3" id="KW-1003">Cell membrane</keyword>
<feature type="transmembrane region" description="Helical" evidence="8">
    <location>
        <begin position="316"/>
        <end position="334"/>
    </location>
</feature>
<comment type="subcellular location">
    <subcellularLocation>
        <location evidence="1">Cell membrane</location>
        <topology evidence="1">Multi-pass membrane protein</topology>
    </subcellularLocation>
</comment>
<dbReference type="RefSeq" id="WP_101648771.1">
    <property type="nucleotide sequence ID" value="NZ_PGVE01000058.1"/>
</dbReference>
<accession>A0A2N5HCW8</accession>
<keyword evidence="6" id="KW-0406">Ion transport</keyword>
<evidence type="ECO:0000313" key="9">
    <source>
        <dbReference type="EMBL" id="PLS03350.1"/>
    </source>
</evidence>
<evidence type="ECO:0000256" key="3">
    <source>
        <dbReference type="ARBA" id="ARBA00022475"/>
    </source>
</evidence>
<feature type="transmembrane region" description="Helical" evidence="8">
    <location>
        <begin position="193"/>
        <end position="220"/>
    </location>
</feature>
<dbReference type="InterPro" id="IPR003445">
    <property type="entry name" value="Cat_transpt"/>
</dbReference>
<dbReference type="GO" id="GO:0030001">
    <property type="term" value="P:metal ion transport"/>
    <property type="evidence" value="ECO:0007669"/>
    <property type="project" value="UniProtKB-ARBA"/>
</dbReference>
<evidence type="ECO:0000256" key="7">
    <source>
        <dbReference type="ARBA" id="ARBA00023136"/>
    </source>
</evidence>
<feature type="transmembrane region" description="Helical" evidence="8">
    <location>
        <begin position="133"/>
        <end position="153"/>
    </location>
</feature>
<comment type="caution">
    <text evidence="9">The sequence shown here is derived from an EMBL/GenBank/DDBJ whole genome shotgun (WGS) entry which is preliminary data.</text>
</comment>
<evidence type="ECO:0000256" key="8">
    <source>
        <dbReference type="SAM" id="Phobius"/>
    </source>
</evidence>
<feature type="transmembrane region" description="Helical" evidence="8">
    <location>
        <begin position="232"/>
        <end position="254"/>
    </location>
</feature>
<feature type="transmembrane region" description="Helical" evidence="8">
    <location>
        <begin position="78"/>
        <end position="102"/>
    </location>
</feature>
<feature type="transmembrane region" description="Helical" evidence="8">
    <location>
        <begin position="15"/>
        <end position="35"/>
    </location>
</feature>
<dbReference type="Proteomes" id="UP000234950">
    <property type="component" value="Unassembled WGS sequence"/>
</dbReference>
<feature type="transmembrane region" description="Helical" evidence="8">
    <location>
        <begin position="408"/>
        <end position="432"/>
    </location>
</feature>
<evidence type="ECO:0000256" key="6">
    <source>
        <dbReference type="ARBA" id="ARBA00023065"/>
    </source>
</evidence>
<protein>
    <submittedName>
        <fullName evidence="9">Ktr system potassium uptake protein D</fullName>
    </submittedName>
</protein>
<evidence type="ECO:0000256" key="4">
    <source>
        <dbReference type="ARBA" id="ARBA00022692"/>
    </source>
</evidence>
<organism evidence="9 10">
    <name type="scientific">Neobacillus cucumis</name>
    <dbReference type="NCBI Taxonomy" id="1740721"/>
    <lineage>
        <taxon>Bacteria</taxon>
        <taxon>Bacillati</taxon>
        <taxon>Bacillota</taxon>
        <taxon>Bacilli</taxon>
        <taxon>Bacillales</taxon>
        <taxon>Bacillaceae</taxon>
        <taxon>Neobacillus</taxon>
    </lineage>
</organism>
<reference evidence="9 10" key="1">
    <citation type="submission" date="2017-11" db="EMBL/GenBank/DDBJ databases">
        <title>Comparitive Functional Genomics of Dry Heat Resistant strains isolated from the Viking Spacecraft.</title>
        <authorList>
            <person name="Seuylemezian A."/>
            <person name="Cooper K."/>
            <person name="Vaishampayan P."/>
        </authorList>
    </citation>
    <scope>NUCLEOTIDE SEQUENCE [LARGE SCALE GENOMIC DNA]</scope>
    <source>
        <strain evidence="9 10">V32-6</strain>
    </source>
</reference>
<keyword evidence="5 8" id="KW-1133">Transmembrane helix</keyword>
<dbReference type="OrthoDB" id="9810952at2"/>
<keyword evidence="7 8" id="KW-0472">Membrane</keyword>
<dbReference type="EMBL" id="PGVE01000058">
    <property type="protein sequence ID" value="PLS03350.1"/>
    <property type="molecule type" value="Genomic_DNA"/>
</dbReference>
<dbReference type="AlphaFoldDB" id="A0A2N5HCW8"/>
<dbReference type="GO" id="GO:0005886">
    <property type="term" value="C:plasma membrane"/>
    <property type="evidence" value="ECO:0007669"/>
    <property type="project" value="UniProtKB-SubCell"/>
</dbReference>
<feature type="transmembrane region" description="Helical" evidence="8">
    <location>
        <begin position="354"/>
        <end position="375"/>
    </location>
</feature>
<evidence type="ECO:0000256" key="5">
    <source>
        <dbReference type="ARBA" id="ARBA00022989"/>
    </source>
</evidence>
<feature type="transmembrane region" description="Helical" evidence="8">
    <location>
        <begin position="47"/>
        <end position="66"/>
    </location>
</feature>
<evidence type="ECO:0000256" key="2">
    <source>
        <dbReference type="ARBA" id="ARBA00022448"/>
    </source>
</evidence>
<dbReference type="GO" id="GO:0008324">
    <property type="term" value="F:monoatomic cation transmembrane transporter activity"/>
    <property type="evidence" value="ECO:0007669"/>
    <property type="project" value="InterPro"/>
</dbReference>
<keyword evidence="2" id="KW-0813">Transport</keyword>
<dbReference type="PANTHER" id="PTHR32024">
    <property type="entry name" value="TRK SYSTEM POTASSIUM UPTAKE PROTEIN TRKG-RELATED"/>
    <property type="match status" value="1"/>
</dbReference>
<keyword evidence="4 8" id="KW-0812">Transmembrane</keyword>
<dbReference type="Pfam" id="PF02386">
    <property type="entry name" value="TrkH"/>
    <property type="match status" value="1"/>
</dbReference>
<evidence type="ECO:0000256" key="1">
    <source>
        <dbReference type="ARBA" id="ARBA00004651"/>
    </source>
</evidence>
<gene>
    <name evidence="9" type="ORF">CVD27_15360</name>
</gene>
<proteinExistence type="predicted"/>
<dbReference type="PANTHER" id="PTHR32024:SF4">
    <property type="entry name" value="KTR SYSTEM POTASSIUM UPTAKE PROTEIN D"/>
    <property type="match status" value="1"/>
</dbReference>
<evidence type="ECO:0000313" key="10">
    <source>
        <dbReference type="Proteomes" id="UP000234950"/>
    </source>
</evidence>
<name>A0A2N5HCW8_9BACI</name>
<sequence length="451" mass="50219">MNILKLKKRTALKPAQMIVIYYLMAVVVSTILLMLPISQQPNAELSFIDALFTAVSAVSVTGLSTIAINEVLSVPGTFIFALILQFGGIGIMFLGTTIWLLIGRRIGIRERMLIMTDQNLPTFSGIIKLVRNILLLFMIIELVGAIIFGTYFLKYFPTWQEAYLQGFFASVSAATNAGFDITGESLIPFAHDYFVLIMTMGLLIIGAIGFPVLMEVIQFFKHRGKIPYRFSLFTKITTLTFFSLIVIGTILIYLCDYNHFFADKNWHESFFYSLFYSVSSRNGGLNTMDVNEYSMPTLLILSILMFIGTSPSSAGGGIRTTSFAIVLLSIYYFANGNKNIKIFKRELVMEDVVKSYIVIATAMMLCGVCTILLMILEPTLSLMEVIFEVSSAFGTVGFSMGITDKLGVMGKIIIMTLMFIGRIGIFAFLLILGGKPIKTDYQYPKERVIIG</sequence>